<dbReference type="AlphaFoldDB" id="A0A0V0GLP1"/>
<evidence type="ECO:0000313" key="1">
    <source>
        <dbReference type="EMBL" id="JAP09167.1"/>
    </source>
</evidence>
<dbReference type="EMBL" id="GEDG01035520">
    <property type="protein sequence ID" value="JAP09167.1"/>
    <property type="molecule type" value="Transcribed_RNA"/>
</dbReference>
<reference evidence="1" key="1">
    <citation type="submission" date="2015-12" db="EMBL/GenBank/DDBJ databases">
        <title>Gene expression during late stages of embryo sac development: a critical building block for successful pollen-pistil interactions.</title>
        <authorList>
            <person name="Liu Y."/>
            <person name="Joly V."/>
            <person name="Sabar M."/>
            <person name="Matton D.P."/>
        </authorList>
    </citation>
    <scope>NUCLEOTIDE SEQUENCE</scope>
</reference>
<name>A0A0V0GLP1_SOLCH</name>
<organism evidence="1">
    <name type="scientific">Solanum chacoense</name>
    <name type="common">Chaco potato</name>
    <dbReference type="NCBI Taxonomy" id="4108"/>
    <lineage>
        <taxon>Eukaryota</taxon>
        <taxon>Viridiplantae</taxon>
        <taxon>Streptophyta</taxon>
        <taxon>Embryophyta</taxon>
        <taxon>Tracheophyta</taxon>
        <taxon>Spermatophyta</taxon>
        <taxon>Magnoliopsida</taxon>
        <taxon>eudicotyledons</taxon>
        <taxon>Gunneridae</taxon>
        <taxon>Pentapetalae</taxon>
        <taxon>asterids</taxon>
        <taxon>lamiids</taxon>
        <taxon>Solanales</taxon>
        <taxon>Solanaceae</taxon>
        <taxon>Solanoideae</taxon>
        <taxon>Solaneae</taxon>
        <taxon>Solanum</taxon>
    </lineage>
</organism>
<accession>A0A0V0GLP1</accession>
<proteinExistence type="predicted"/>
<feature type="non-terminal residue" evidence="1">
    <location>
        <position position="1"/>
    </location>
</feature>
<sequence>KNLILMMNWIGQRRSIFQIPIMGLKLKRKQNPKKSLFSIFYFQIMGLKLKFKGKQNQKRSQFS</sequence>
<protein>
    <submittedName>
        <fullName evidence="1">Putative ovule protein</fullName>
    </submittedName>
</protein>